<accession>A0A094JCD0</accession>
<dbReference type="GO" id="GO:0046872">
    <property type="term" value="F:metal ion binding"/>
    <property type="evidence" value="ECO:0007669"/>
    <property type="project" value="UniProtKB-KW"/>
</dbReference>
<reference evidence="14 15" key="1">
    <citation type="submission" date="2014-06" db="EMBL/GenBank/DDBJ databases">
        <title>The draft genome sequence of Idiomarina salinarum ISL-52.</title>
        <authorList>
            <person name="Du J."/>
            <person name="Shao Z."/>
        </authorList>
    </citation>
    <scope>NUCLEOTIDE SEQUENCE [LARGE SCALE GENOMIC DNA]</scope>
    <source>
        <strain evidence="14 15">ISL-52</strain>
    </source>
</reference>
<dbReference type="GO" id="GO:0005524">
    <property type="term" value="F:ATP binding"/>
    <property type="evidence" value="ECO:0007669"/>
    <property type="project" value="UniProtKB-KW"/>
</dbReference>
<dbReference type="Gene3D" id="3.30.460.10">
    <property type="entry name" value="Beta Polymerase, domain 2"/>
    <property type="match status" value="1"/>
</dbReference>
<gene>
    <name evidence="14" type="ORF">IDSA_10760</name>
</gene>
<dbReference type="STRING" id="435908.IDSA_10760"/>
<keyword evidence="3" id="KW-0819">tRNA processing</keyword>
<keyword evidence="2 11" id="KW-0808">Transferase</keyword>
<dbReference type="GO" id="GO:0042245">
    <property type="term" value="P:RNA repair"/>
    <property type="evidence" value="ECO:0007669"/>
    <property type="project" value="UniProtKB-KW"/>
</dbReference>
<keyword evidence="7" id="KW-0692">RNA repair</keyword>
<evidence type="ECO:0000313" key="14">
    <source>
        <dbReference type="EMBL" id="KFZ30231.1"/>
    </source>
</evidence>
<evidence type="ECO:0000256" key="3">
    <source>
        <dbReference type="ARBA" id="ARBA00022694"/>
    </source>
</evidence>
<evidence type="ECO:0000259" key="13">
    <source>
        <dbReference type="Pfam" id="PF12627"/>
    </source>
</evidence>
<keyword evidence="6" id="KW-0547">Nucleotide-binding</keyword>
<dbReference type="InterPro" id="IPR012006">
    <property type="entry name" value="CCA_bact"/>
</dbReference>
<evidence type="ECO:0008006" key="16">
    <source>
        <dbReference type="Google" id="ProtNLM"/>
    </source>
</evidence>
<evidence type="ECO:0000256" key="1">
    <source>
        <dbReference type="ARBA" id="ARBA00001946"/>
    </source>
</evidence>
<keyword evidence="8" id="KW-0067">ATP-binding</keyword>
<dbReference type="InterPro" id="IPR032828">
    <property type="entry name" value="PolyA_RNA-bd"/>
</dbReference>
<comment type="cofactor">
    <cofactor evidence="1">
        <name>Mg(2+)</name>
        <dbReference type="ChEBI" id="CHEBI:18420"/>
    </cofactor>
</comment>
<sequence>MQIYLVGGAVRDKLLGKPVTERDYVVIGSTPSQLQSFGFRQVGKDFPVFLHPKTGEEYALARTERKSAAGYTGFAVDADPSVTLEQDLRRRDLTINAIAESEEGELVDPYHGLADLKAKILRHVSPAFVEDPLRVLRVARFAARFHDDGFTIADETMQLMRDTAATGELATLSCERVWRETRLALSTKDPHIYFDVLADAGALKPWFIELTDDTRRATALSYLAALERDDTLLRFAVFASAFSAVEVETLCTRLKVPNEYRFLAILAQRITPEQVASATATELLALFNQSDSWRRPDRHQQLAAIWHARGVADERLNLINEAWEAAAAVEAGPLLASAASRGEALRGPAVGEAVEQLRLQRIQEVLDGSQGLSEDQPEQHSSED</sequence>
<dbReference type="InterPro" id="IPR050124">
    <property type="entry name" value="tRNA_CCA-adding_enzyme"/>
</dbReference>
<evidence type="ECO:0000256" key="10">
    <source>
        <dbReference type="ARBA" id="ARBA00022884"/>
    </source>
</evidence>
<comment type="caution">
    <text evidence="14">The sequence shown here is derived from an EMBL/GenBank/DDBJ whole genome shotgun (WGS) entry which is preliminary data.</text>
</comment>
<feature type="domain" description="tRNA nucleotidyltransferase/poly(A) polymerase RNA and SrmB- binding" evidence="13">
    <location>
        <begin position="149"/>
        <end position="211"/>
    </location>
</feature>
<evidence type="ECO:0000313" key="15">
    <source>
        <dbReference type="Proteomes" id="UP000054363"/>
    </source>
</evidence>
<dbReference type="CDD" id="cd05398">
    <property type="entry name" value="NT_ClassII-CCAase"/>
    <property type="match status" value="1"/>
</dbReference>
<feature type="domain" description="Poly A polymerase head" evidence="12">
    <location>
        <begin position="3"/>
        <end position="122"/>
    </location>
</feature>
<keyword evidence="9" id="KW-0460">Magnesium</keyword>
<dbReference type="GO" id="GO:0004810">
    <property type="term" value="F:CCA tRNA nucleotidyltransferase activity"/>
    <property type="evidence" value="ECO:0007669"/>
    <property type="project" value="InterPro"/>
</dbReference>
<evidence type="ECO:0000256" key="6">
    <source>
        <dbReference type="ARBA" id="ARBA00022741"/>
    </source>
</evidence>
<comment type="similarity">
    <text evidence="11">Belongs to the tRNA nucleotidyltransferase/poly(A) polymerase family.</text>
</comment>
<dbReference type="EMBL" id="JPER01000006">
    <property type="protein sequence ID" value="KFZ30231.1"/>
    <property type="molecule type" value="Genomic_DNA"/>
</dbReference>
<proteinExistence type="inferred from homology"/>
<dbReference type="Pfam" id="PF12627">
    <property type="entry name" value="PolyA_pol_RNAbd"/>
    <property type="match status" value="1"/>
</dbReference>
<protein>
    <recommendedName>
        <fullName evidence="16">tRNA nucleotidyltransferase</fullName>
    </recommendedName>
</protein>
<name>A0A094JCD0_9GAMM</name>
<keyword evidence="4" id="KW-0548">Nucleotidyltransferase</keyword>
<dbReference type="InterPro" id="IPR002646">
    <property type="entry name" value="PolA_pol_head_dom"/>
</dbReference>
<dbReference type="RefSeq" id="WP_034776601.1">
    <property type="nucleotide sequence ID" value="NZ_JPER01000006.1"/>
</dbReference>
<dbReference type="eggNOG" id="COG0617">
    <property type="taxonomic scope" value="Bacteria"/>
</dbReference>
<evidence type="ECO:0000256" key="5">
    <source>
        <dbReference type="ARBA" id="ARBA00022723"/>
    </source>
</evidence>
<evidence type="ECO:0000256" key="11">
    <source>
        <dbReference type="RuleBase" id="RU003953"/>
    </source>
</evidence>
<dbReference type="PANTHER" id="PTHR47545:SF1">
    <property type="entry name" value="MULTIFUNCTIONAL CCA PROTEIN"/>
    <property type="match status" value="1"/>
</dbReference>
<dbReference type="PANTHER" id="PTHR47545">
    <property type="entry name" value="MULTIFUNCTIONAL CCA PROTEIN"/>
    <property type="match status" value="1"/>
</dbReference>
<dbReference type="Pfam" id="PF01743">
    <property type="entry name" value="PolyA_pol"/>
    <property type="match status" value="1"/>
</dbReference>
<dbReference type="PIRSF" id="PIRSF000813">
    <property type="entry name" value="CCA_bact"/>
    <property type="match status" value="1"/>
</dbReference>
<evidence type="ECO:0000256" key="7">
    <source>
        <dbReference type="ARBA" id="ARBA00022800"/>
    </source>
</evidence>
<dbReference type="InterPro" id="IPR043519">
    <property type="entry name" value="NT_sf"/>
</dbReference>
<evidence type="ECO:0000259" key="12">
    <source>
        <dbReference type="Pfam" id="PF01743"/>
    </source>
</evidence>
<dbReference type="OrthoDB" id="9805698at2"/>
<dbReference type="GO" id="GO:0001680">
    <property type="term" value="P:tRNA 3'-terminal CCA addition"/>
    <property type="evidence" value="ECO:0007669"/>
    <property type="project" value="InterPro"/>
</dbReference>
<keyword evidence="5" id="KW-0479">Metal-binding</keyword>
<dbReference type="Gene3D" id="1.10.3090.10">
    <property type="entry name" value="cca-adding enzyme, domain 2"/>
    <property type="match status" value="1"/>
</dbReference>
<evidence type="ECO:0000256" key="2">
    <source>
        <dbReference type="ARBA" id="ARBA00022679"/>
    </source>
</evidence>
<organism evidence="14 15">
    <name type="scientific">Pseudidiomarina salinarum</name>
    <dbReference type="NCBI Taxonomy" id="435908"/>
    <lineage>
        <taxon>Bacteria</taxon>
        <taxon>Pseudomonadati</taxon>
        <taxon>Pseudomonadota</taxon>
        <taxon>Gammaproteobacteria</taxon>
        <taxon>Alteromonadales</taxon>
        <taxon>Idiomarinaceae</taxon>
        <taxon>Pseudidiomarina</taxon>
    </lineage>
</organism>
<dbReference type="Proteomes" id="UP000054363">
    <property type="component" value="Unassembled WGS sequence"/>
</dbReference>
<evidence type="ECO:0000256" key="4">
    <source>
        <dbReference type="ARBA" id="ARBA00022695"/>
    </source>
</evidence>
<evidence type="ECO:0000256" key="9">
    <source>
        <dbReference type="ARBA" id="ARBA00022842"/>
    </source>
</evidence>
<keyword evidence="10 11" id="KW-0694">RNA-binding</keyword>
<keyword evidence="15" id="KW-1185">Reference proteome</keyword>
<dbReference type="SUPFAM" id="SSF81301">
    <property type="entry name" value="Nucleotidyltransferase"/>
    <property type="match status" value="1"/>
</dbReference>
<evidence type="ECO:0000256" key="8">
    <source>
        <dbReference type="ARBA" id="ARBA00022840"/>
    </source>
</evidence>
<dbReference type="GO" id="GO:0003723">
    <property type="term" value="F:RNA binding"/>
    <property type="evidence" value="ECO:0007669"/>
    <property type="project" value="UniProtKB-KW"/>
</dbReference>
<dbReference type="AlphaFoldDB" id="A0A094JCD0"/>
<dbReference type="SUPFAM" id="SSF81891">
    <property type="entry name" value="Poly A polymerase C-terminal region-like"/>
    <property type="match status" value="1"/>
</dbReference>